<dbReference type="RefSeq" id="XP_026276080.1">
    <property type="nucleotide sequence ID" value="XM_026420295.2"/>
</dbReference>
<keyword evidence="2" id="KW-1185">Reference proteome</keyword>
<sequence length="1245" mass="141337">MEMTSSSTQRDILKSELKELEKWVKQSVNLDSAHNSQILSVKMHLEELKEDKMAALEWSYGTVLVMHLCQDNFSDSPVLEIILTKLVRNFYLIRNPPEKILLIKIWKHFVRNNLLVPFLLPTPEKDSKLFKRFVKHCFESVSKSLLDQSVALDMVVTGTVTCIVDLIEHPSSSSSLNNILDLLFMELVEPSCSISKNAVEIVLRTCGWKVKDAIRNRLNPVLLQTGDNPYLSLDHVYKVIFELVSIEKYLVLGFINNTELCFMPGREDHEAGLKFFCELFGSKSTVGPDFYTTLWNNFLVHCREIITCESQLLILGKHTCSILGQPAARMDWCSLLAFFFEHVLDLKVEISFVTGMTDALLQYYSQDIEPLMELFKKLLTPNTIYERFDQAREILILKMAKAYKLIAGAGVENLTLLKNREISCQLISCFLGTCSSFTPPNEDWVLLRKIFVKHLVPLDFPAEKRMKMLLYLWINSEGKWSVFHELFLKIKRARSRVHNILYIMKDKDTFTLHNMHLHKQKCELDFYLVHGKTYCHYATKTLGAALGASPKLRLLLTNLVSKNITCEDGPMLSKAVKKLLVPPENYENCKIVDGLLYYLTELTIDASAMMNLVSLVKSCVEGHEIASSMNLNRLHVARTALHLLNEILFMLPHLGYNSHVLDHILQWAQSKNSSLSMLSVRCLNSMADVKTLDTLHHNYVVEEVVPLCVCMIKRGSRSQVKAAIQCLGKHASQNPFRNDLLKEILAIISSQLAVASKVSESFERGVSAIGHFASVSLSVHLKEEVEQICTSHLLHLITGSSDQEIQSTLGSLDSSSNNSWIDWQELSIDIRIKLQAIRALGRCMRYCGSSSTVKDVLSSLERIVCSPTECLMDNLRGVDIDRLRYEAACAILNVFEVDVNHKFVSKELLLALSHLMTDSREEVRLEFAKKLCQGLSPHKIKSYNRGHKRGNLPTCMLGILALLGSDKWREKTETRQLAEQLLQEVFVSRQVDRGRKCLLGKATFRQLYEEQPHLVFENILALAVPILAEHNDFQISEDDDEFDVHIEPLTKAAYCLEFVCAMLCHPSTYGGQVEKVYMMNLVDFAENMMNQPSSDSLKVKYLLMIELLRVVVKHYKSSKEVELLTPKMVLPPPFFRDDRAEPHIPRQNLLSIASTRLIEKTVHEMATICNTMGENDASDDDDGNDSISASSFEQSMESQEAGRQRSVSFDSLTESYSQDFNLGNAFHSTPSSSAGPGARKRIKRH</sequence>
<organism evidence="2 3">
    <name type="scientific">Frankliniella occidentalis</name>
    <name type="common">Western flower thrips</name>
    <name type="synonym">Euthrips occidentalis</name>
    <dbReference type="NCBI Taxonomy" id="133901"/>
    <lineage>
        <taxon>Eukaryota</taxon>
        <taxon>Metazoa</taxon>
        <taxon>Ecdysozoa</taxon>
        <taxon>Arthropoda</taxon>
        <taxon>Hexapoda</taxon>
        <taxon>Insecta</taxon>
        <taxon>Pterygota</taxon>
        <taxon>Neoptera</taxon>
        <taxon>Paraneoptera</taxon>
        <taxon>Thysanoptera</taxon>
        <taxon>Terebrantia</taxon>
        <taxon>Thripoidea</taxon>
        <taxon>Thripidae</taxon>
        <taxon>Frankliniella</taxon>
    </lineage>
</organism>
<feature type="region of interest" description="Disordered" evidence="1">
    <location>
        <begin position="1172"/>
        <end position="1245"/>
    </location>
</feature>
<accession>A0A6J1S9Z0</accession>
<protein>
    <submittedName>
        <fullName evidence="3">Uncharacterized protein LOC113204918 isoform X2</fullName>
    </submittedName>
</protein>
<dbReference type="InterPro" id="IPR011989">
    <property type="entry name" value="ARM-like"/>
</dbReference>
<proteinExistence type="predicted"/>
<evidence type="ECO:0000256" key="1">
    <source>
        <dbReference type="SAM" id="MobiDB-lite"/>
    </source>
</evidence>
<evidence type="ECO:0000313" key="3">
    <source>
        <dbReference type="RefSeq" id="XP_026276080.1"/>
    </source>
</evidence>
<dbReference type="Proteomes" id="UP000504606">
    <property type="component" value="Unplaced"/>
</dbReference>
<gene>
    <name evidence="3" type="primary">LOC113204918</name>
</gene>
<dbReference type="Gene3D" id="1.25.10.10">
    <property type="entry name" value="Leucine-rich Repeat Variant"/>
    <property type="match status" value="1"/>
</dbReference>
<dbReference type="AlphaFoldDB" id="A0A6J1S9Z0"/>
<evidence type="ECO:0000313" key="2">
    <source>
        <dbReference type="Proteomes" id="UP000504606"/>
    </source>
</evidence>
<feature type="compositionally biased region" description="Polar residues" evidence="1">
    <location>
        <begin position="1205"/>
        <end position="1234"/>
    </location>
</feature>
<reference evidence="3" key="1">
    <citation type="submission" date="2025-08" db="UniProtKB">
        <authorList>
            <consortium name="RefSeq"/>
        </authorList>
    </citation>
    <scope>IDENTIFICATION</scope>
    <source>
        <tissue evidence="3">Whole organism</tissue>
    </source>
</reference>
<dbReference type="SUPFAM" id="SSF48371">
    <property type="entry name" value="ARM repeat"/>
    <property type="match status" value="1"/>
</dbReference>
<dbReference type="GeneID" id="113204918"/>
<dbReference type="Pfam" id="PF20168">
    <property type="entry name" value="PDS5"/>
    <property type="match status" value="1"/>
</dbReference>
<name>A0A6J1S9Z0_FRAOC</name>
<dbReference type="InterPro" id="IPR016024">
    <property type="entry name" value="ARM-type_fold"/>
</dbReference>